<dbReference type="EC" id="4.6.1.1" evidence="2"/>
<keyword evidence="3" id="KW-1185">Reference proteome</keyword>
<proteinExistence type="predicted"/>
<evidence type="ECO:0000313" key="3">
    <source>
        <dbReference type="Proteomes" id="UP000058925"/>
    </source>
</evidence>
<dbReference type="GeneID" id="60420275"/>
<dbReference type="Proteomes" id="UP000058925">
    <property type="component" value="Chromosome"/>
</dbReference>
<dbReference type="RefSeq" id="WP_196816957.1">
    <property type="nucleotide sequence ID" value="NZ_CP012850.1"/>
</dbReference>
<dbReference type="GO" id="GO:0035556">
    <property type="term" value="P:intracellular signal transduction"/>
    <property type="evidence" value="ECO:0007669"/>
    <property type="project" value="InterPro"/>
</dbReference>
<evidence type="ECO:0000313" key="2">
    <source>
        <dbReference type="EMBL" id="ALI34262.1"/>
    </source>
</evidence>
<dbReference type="KEGG" id="taa:NMY3_00048"/>
<dbReference type="GO" id="GO:0004016">
    <property type="term" value="F:adenylate cyclase activity"/>
    <property type="evidence" value="ECO:0007669"/>
    <property type="project" value="UniProtKB-EC"/>
</dbReference>
<keyword evidence="2" id="KW-0456">Lyase</keyword>
<organism evidence="2 3">
    <name type="scientific">Candidatus Nitrosocosmicus oleophilus</name>
    <dbReference type="NCBI Taxonomy" id="1353260"/>
    <lineage>
        <taxon>Archaea</taxon>
        <taxon>Nitrososphaerota</taxon>
        <taxon>Nitrososphaeria</taxon>
        <taxon>Nitrososphaerales</taxon>
        <taxon>Nitrososphaeraceae</taxon>
        <taxon>Candidatus Nitrosocosmicus</taxon>
    </lineage>
</organism>
<dbReference type="AlphaFoldDB" id="A0A654M5C5"/>
<dbReference type="GO" id="GO:0009190">
    <property type="term" value="P:cyclic nucleotide biosynthetic process"/>
    <property type="evidence" value="ECO:0007669"/>
    <property type="project" value="InterPro"/>
</dbReference>
<reference evidence="3" key="1">
    <citation type="submission" date="2015-10" db="EMBL/GenBank/DDBJ databases">
        <title>Niche specialization of a soil ammonia-oxidizing archaeon, Candidatus Nitrosocosmicus oleophilus.</title>
        <authorList>
            <person name="Jung M.-Y."/>
            <person name="Rhee S.-K."/>
        </authorList>
    </citation>
    <scope>NUCLEOTIDE SEQUENCE [LARGE SCALE GENOMIC DNA]</scope>
    <source>
        <strain evidence="3">MY3</strain>
    </source>
</reference>
<dbReference type="Pfam" id="PF00211">
    <property type="entry name" value="Guanylate_cyc"/>
    <property type="match status" value="1"/>
</dbReference>
<dbReference type="SMART" id="SM00044">
    <property type="entry name" value="CYCc"/>
    <property type="match status" value="1"/>
</dbReference>
<sequence>MKGENTDSDKHIDKDKLDDEDRRVLEDIIYKKTNENEKETEIFDLKTLVNLRQDRLWGAIKERYRYNTSIKRGQDYLLRHVDSKVSLVVMYADLVGSTKMSMTLPVEKLVTVVRAFSHEMSSAIESLNGYVLKYAGDAVIAFFPSGFNKYLTCDNAFRCAESMINILKDGINPILSKHDYPSLSVKIGIDEGENIVFQYGYDRSSQVDILGYTMNVTSKITSITSPNEISVGENVYKLLHPQIQTNFKQVNFDNSDWKYIDIKTGDPYKVYTLK</sequence>
<evidence type="ECO:0000259" key="1">
    <source>
        <dbReference type="PROSITE" id="PS50125"/>
    </source>
</evidence>
<dbReference type="EMBL" id="CP012850">
    <property type="protein sequence ID" value="ALI34262.1"/>
    <property type="molecule type" value="Genomic_DNA"/>
</dbReference>
<dbReference type="OrthoDB" id="350295at2157"/>
<dbReference type="CDD" id="cd07302">
    <property type="entry name" value="CHD"/>
    <property type="match status" value="1"/>
</dbReference>
<dbReference type="SUPFAM" id="SSF55073">
    <property type="entry name" value="Nucleotide cyclase"/>
    <property type="match status" value="1"/>
</dbReference>
<feature type="domain" description="Guanylate cyclase" evidence="1">
    <location>
        <begin position="88"/>
        <end position="221"/>
    </location>
</feature>
<dbReference type="Gene3D" id="3.30.70.1230">
    <property type="entry name" value="Nucleotide cyclase"/>
    <property type="match status" value="1"/>
</dbReference>
<dbReference type="PROSITE" id="PS50125">
    <property type="entry name" value="GUANYLATE_CYCLASE_2"/>
    <property type="match status" value="1"/>
</dbReference>
<dbReference type="PANTHER" id="PTHR43081:SF1">
    <property type="entry name" value="ADENYLATE CYCLASE, TERMINAL-DIFFERENTIATION SPECIFIC"/>
    <property type="match status" value="1"/>
</dbReference>
<name>A0A654M5C5_9ARCH</name>
<protein>
    <submittedName>
        <fullName evidence="2">Adenylate cyclase 2</fullName>
        <ecNumber evidence="2">4.6.1.1</ecNumber>
    </submittedName>
</protein>
<dbReference type="PANTHER" id="PTHR43081">
    <property type="entry name" value="ADENYLATE CYCLASE, TERMINAL-DIFFERENTIATION SPECIFIC-RELATED"/>
    <property type="match status" value="1"/>
</dbReference>
<dbReference type="InterPro" id="IPR001054">
    <property type="entry name" value="A/G_cyclase"/>
</dbReference>
<dbReference type="InterPro" id="IPR029787">
    <property type="entry name" value="Nucleotide_cyclase"/>
</dbReference>
<accession>A0A654M5C5</accession>
<dbReference type="InterPro" id="IPR050697">
    <property type="entry name" value="Adenylyl/Guanylyl_Cyclase_3/4"/>
</dbReference>
<gene>
    <name evidence="2" type="primary">cyaB_1</name>
    <name evidence="2" type="ORF">NMY3_00048</name>
</gene>